<keyword evidence="2" id="KW-0813">Transport</keyword>
<dbReference type="EMBL" id="LS483487">
    <property type="protein sequence ID" value="SQJ12493.1"/>
    <property type="molecule type" value="Genomic_DNA"/>
</dbReference>
<protein>
    <submittedName>
        <fullName evidence="9">Glutamate-aspartate carrier protein</fullName>
    </submittedName>
</protein>
<evidence type="ECO:0000256" key="8">
    <source>
        <dbReference type="SAM" id="Phobius"/>
    </source>
</evidence>
<comment type="subcellular location">
    <subcellularLocation>
        <location evidence="1">Cell membrane</location>
        <topology evidence="1">Multi-pass membrane protein</topology>
    </subcellularLocation>
</comment>
<evidence type="ECO:0000256" key="2">
    <source>
        <dbReference type="ARBA" id="ARBA00022448"/>
    </source>
</evidence>
<evidence type="ECO:0000313" key="10">
    <source>
        <dbReference type="Proteomes" id="UP000249008"/>
    </source>
</evidence>
<feature type="transmembrane region" description="Helical" evidence="8">
    <location>
        <begin position="12"/>
        <end position="28"/>
    </location>
</feature>
<feature type="transmembrane region" description="Helical" evidence="8">
    <location>
        <begin position="336"/>
        <end position="353"/>
    </location>
</feature>
<dbReference type="FunFam" id="1.10.3860.10:FF:000001">
    <property type="entry name" value="C4-dicarboxylate transport protein"/>
    <property type="match status" value="1"/>
</dbReference>
<dbReference type="InterPro" id="IPR001991">
    <property type="entry name" value="Na-dicarboxylate_symporter"/>
</dbReference>
<feature type="transmembrane region" description="Helical" evidence="8">
    <location>
        <begin position="59"/>
        <end position="79"/>
    </location>
</feature>
<dbReference type="Pfam" id="PF00375">
    <property type="entry name" value="SDF"/>
    <property type="match status" value="1"/>
</dbReference>
<sequence length="425" mass="44971">MKSTKTISLTNKIFIALLLGMATGLILYPMRENAFVKTYLIGFLFHFLGNGFVRAIRMVVVPLVLCSLVVGAAGIEDITKLGRVGIKTLTFYLGTTAAAVTLALIGGNIINPGLGVRVSDIAVGSVKVAESKPFVDILLDMIPINPVEALATGNMLQIIVFAILLGVALSLLGEKAAGIKKLFEEGNNISLKLVEIIMLFAPLGVYGLISKTFATMGYSAILPLFKYFIGVVIILLVHCLVTYQGILVLIGKYNPIKFFKKFSPTMMVAFSTASSSACLPSSLKCMQEGFGVSKSISSFTIPLGNTINMDGTAVMQGVATIFIAQIYGIDLTMGNYITIILTATLASIGTAGVPGVGVIMLGMVLVQVGLPLEGIGLVMGIDRFVDMFRTTVNVTGDAVCTLVIAKSEGEILEGAEAQKFEKAKA</sequence>
<reference evidence="9 10" key="1">
    <citation type="submission" date="2018-06" db="EMBL/GenBank/DDBJ databases">
        <authorList>
            <consortium name="Pathogen Informatics"/>
            <person name="Doyle S."/>
        </authorList>
    </citation>
    <scope>NUCLEOTIDE SEQUENCE [LARGE SCALE GENOMIC DNA]</scope>
    <source>
        <strain evidence="9 10">NCTC12112</strain>
    </source>
</reference>
<evidence type="ECO:0000256" key="1">
    <source>
        <dbReference type="ARBA" id="ARBA00004651"/>
    </source>
</evidence>
<proteinExistence type="predicted"/>
<keyword evidence="6 8" id="KW-1133">Transmembrane helix</keyword>
<name>A0AAX1TQ05_9FUSO</name>
<dbReference type="InterPro" id="IPR036458">
    <property type="entry name" value="Na:dicarbo_symporter_sf"/>
</dbReference>
<dbReference type="Proteomes" id="UP000249008">
    <property type="component" value="Chromosome 1"/>
</dbReference>
<dbReference type="GO" id="GO:0006835">
    <property type="term" value="P:dicarboxylic acid transport"/>
    <property type="evidence" value="ECO:0007669"/>
    <property type="project" value="TreeGrafter"/>
</dbReference>
<gene>
    <name evidence="9" type="primary">gltP_2</name>
    <name evidence="9" type="ORF">NCTC12112_02724</name>
</gene>
<evidence type="ECO:0000313" key="9">
    <source>
        <dbReference type="EMBL" id="SQJ12493.1"/>
    </source>
</evidence>
<dbReference type="RefSeq" id="WP_005980561.1">
    <property type="nucleotide sequence ID" value="NZ_BAABXY010000001.1"/>
</dbReference>
<feature type="transmembrane region" description="Helical" evidence="8">
    <location>
        <begin position="359"/>
        <end position="381"/>
    </location>
</feature>
<evidence type="ECO:0000256" key="7">
    <source>
        <dbReference type="ARBA" id="ARBA00023136"/>
    </source>
</evidence>
<feature type="transmembrane region" description="Helical" evidence="8">
    <location>
        <begin position="193"/>
        <end position="221"/>
    </location>
</feature>
<dbReference type="AlphaFoldDB" id="A0AAX1TQ05"/>
<dbReference type="PANTHER" id="PTHR42865">
    <property type="entry name" value="PROTON/GLUTAMATE-ASPARTATE SYMPORTER"/>
    <property type="match status" value="1"/>
</dbReference>
<dbReference type="PRINTS" id="PR00173">
    <property type="entry name" value="EDTRNSPORT"/>
</dbReference>
<dbReference type="KEGG" id="ful:C4N20_04195"/>
<dbReference type="GO" id="GO:0005886">
    <property type="term" value="C:plasma membrane"/>
    <property type="evidence" value="ECO:0007669"/>
    <property type="project" value="UniProtKB-SubCell"/>
</dbReference>
<keyword evidence="4 8" id="KW-0812">Transmembrane</keyword>
<evidence type="ECO:0000256" key="6">
    <source>
        <dbReference type="ARBA" id="ARBA00022989"/>
    </source>
</evidence>
<dbReference type="GeneID" id="78453997"/>
<keyword evidence="5" id="KW-0769">Symport</keyword>
<evidence type="ECO:0000256" key="5">
    <source>
        <dbReference type="ARBA" id="ARBA00022847"/>
    </source>
</evidence>
<evidence type="ECO:0000256" key="4">
    <source>
        <dbReference type="ARBA" id="ARBA00022692"/>
    </source>
</evidence>
<feature type="transmembrane region" description="Helical" evidence="8">
    <location>
        <begin position="227"/>
        <end position="250"/>
    </location>
</feature>
<evidence type="ECO:0000256" key="3">
    <source>
        <dbReference type="ARBA" id="ARBA00022475"/>
    </source>
</evidence>
<dbReference type="Gene3D" id="1.10.3860.10">
    <property type="entry name" value="Sodium:dicarboxylate symporter"/>
    <property type="match status" value="1"/>
</dbReference>
<keyword evidence="7 8" id="KW-0472">Membrane</keyword>
<dbReference type="SUPFAM" id="SSF118215">
    <property type="entry name" value="Proton glutamate symport protein"/>
    <property type="match status" value="1"/>
</dbReference>
<organism evidence="9 10">
    <name type="scientific">Fusobacterium ulcerans</name>
    <dbReference type="NCBI Taxonomy" id="861"/>
    <lineage>
        <taxon>Bacteria</taxon>
        <taxon>Fusobacteriati</taxon>
        <taxon>Fusobacteriota</taxon>
        <taxon>Fusobacteriia</taxon>
        <taxon>Fusobacteriales</taxon>
        <taxon>Fusobacteriaceae</taxon>
        <taxon>Fusobacterium</taxon>
    </lineage>
</organism>
<dbReference type="GO" id="GO:0015293">
    <property type="term" value="F:symporter activity"/>
    <property type="evidence" value="ECO:0007669"/>
    <property type="project" value="UniProtKB-KW"/>
</dbReference>
<keyword evidence="3" id="KW-1003">Cell membrane</keyword>
<dbReference type="PANTHER" id="PTHR42865:SF7">
    <property type="entry name" value="PROTON_GLUTAMATE-ASPARTATE SYMPORTER"/>
    <property type="match status" value="1"/>
</dbReference>
<accession>A0AAX1TQ05</accession>
<feature type="transmembrane region" description="Helical" evidence="8">
    <location>
        <begin position="91"/>
        <end position="110"/>
    </location>
</feature>
<feature type="transmembrane region" description="Helical" evidence="8">
    <location>
        <begin position="155"/>
        <end position="172"/>
    </location>
</feature>